<name>I7IVI6_9LACO</name>
<dbReference type="Proteomes" id="UP000009320">
    <property type="component" value="Unassembled WGS sequence"/>
</dbReference>
<reference evidence="1 2" key="1">
    <citation type="submission" date="2012-06" db="EMBL/GenBank/DDBJ databases">
        <title>Draft Genome Sequence of Lactobacillus hominis Strain CRBIP 24.179T, isolated from human intestine.</title>
        <authorList>
            <person name="Cousin S."/>
            <person name="Ma L."/>
            <person name="Bizet C."/>
            <person name="Loux V."/>
            <person name="Bouchier C."/>
            <person name="Clermont D."/>
            <person name="Creno S."/>
        </authorList>
    </citation>
    <scope>NUCLEOTIDE SEQUENCE [LARGE SCALE GENOMIC DNA]</scope>
    <source>
        <strain evidence="2">CRBIP 24.179T</strain>
    </source>
</reference>
<protein>
    <submittedName>
        <fullName evidence="1">Uncharacterized protein</fullName>
    </submittedName>
</protein>
<keyword evidence="2" id="KW-1185">Reference proteome</keyword>
<dbReference type="AlphaFoldDB" id="I7IVI6"/>
<evidence type="ECO:0000313" key="2">
    <source>
        <dbReference type="Proteomes" id="UP000009320"/>
    </source>
</evidence>
<accession>I7IVI6</accession>
<gene>
    <name evidence="1" type="ORF">BN55_08850</name>
</gene>
<organism evidence="1 2">
    <name type="scientific">Lactobacillus hominis DSM 23910 = CRBIP 24.179</name>
    <dbReference type="NCBI Taxonomy" id="1423758"/>
    <lineage>
        <taxon>Bacteria</taxon>
        <taxon>Bacillati</taxon>
        <taxon>Bacillota</taxon>
        <taxon>Bacilli</taxon>
        <taxon>Lactobacillales</taxon>
        <taxon>Lactobacillaceae</taxon>
        <taxon>Lactobacillus</taxon>
    </lineage>
</organism>
<dbReference type="EMBL" id="CAKE01000004">
    <property type="protein sequence ID" value="CCI81508.1"/>
    <property type="molecule type" value="Genomic_DNA"/>
</dbReference>
<proteinExistence type="predicted"/>
<sequence length="35" mass="3985">MAQNYIKTLRQKVGHEPITLMATIHLLIKGEGIHE</sequence>
<comment type="caution">
    <text evidence="1">The sequence shown here is derived from an EMBL/GenBank/DDBJ whole genome shotgun (WGS) entry which is preliminary data.</text>
</comment>
<evidence type="ECO:0000313" key="1">
    <source>
        <dbReference type="EMBL" id="CCI81508.1"/>
    </source>
</evidence>